<proteinExistence type="predicted"/>
<reference evidence="1 2" key="1">
    <citation type="journal article" date="2012" name="Genome Biol.">
        <title>Genome and low-iron response of an oceanic diatom adapted to chronic iron limitation.</title>
        <authorList>
            <person name="Lommer M."/>
            <person name="Specht M."/>
            <person name="Roy A.S."/>
            <person name="Kraemer L."/>
            <person name="Andreson R."/>
            <person name="Gutowska M.A."/>
            <person name="Wolf J."/>
            <person name="Bergner S.V."/>
            <person name="Schilhabel M.B."/>
            <person name="Klostermeier U.C."/>
            <person name="Beiko R.G."/>
            <person name="Rosenstiel P."/>
            <person name="Hippler M."/>
            <person name="Laroche J."/>
        </authorList>
    </citation>
    <scope>NUCLEOTIDE SEQUENCE [LARGE SCALE GENOMIC DNA]</scope>
    <source>
        <strain evidence="1 2">CCMP1005</strain>
    </source>
</reference>
<protein>
    <submittedName>
        <fullName evidence="1">Uncharacterized protein</fullName>
    </submittedName>
</protein>
<keyword evidence="2" id="KW-1185">Reference proteome</keyword>
<evidence type="ECO:0000313" key="2">
    <source>
        <dbReference type="Proteomes" id="UP000266841"/>
    </source>
</evidence>
<dbReference type="EMBL" id="AGNL01041718">
    <property type="protein sequence ID" value="EJK51390.1"/>
    <property type="molecule type" value="Genomic_DNA"/>
</dbReference>
<organism evidence="1 2">
    <name type="scientific">Thalassiosira oceanica</name>
    <name type="common">Marine diatom</name>
    <dbReference type="NCBI Taxonomy" id="159749"/>
    <lineage>
        <taxon>Eukaryota</taxon>
        <taxon>Sar</taxon>
        <taxon>Stramenopiles</taxon>
        <taxon>Ochrophyta</taxon>
        <taxon>Bacillariophyta</taxon>
        <taxon>Coscinodiscophyceae</taxon>
        <taxon>Thalassiosirophycidae</taxon>
        <taxon>Thalassiosirales</taxon>
        <taxon>Thalassiosiraceae</taxon>
        <taxon>Thalassiosira</taxon>
    </lineage>
</organism>
<dbReference type="AlphaFoldDB" id="K0RDT5"/>
<accession>K0RDT5</accession>
<gene>
    <name evidence="1" type="ORF">THAOC_29438</name>
</gene>
<dbReference type="Proteomes" id="UP000266841">
    <property type="component" value="Unassembled WGS sequence"/>
</dbReference>
<evidence type="ECO:0000313" key="1">
    <source>
        <dbReference type="EMBL" id="EJK51390.1"/>
    </source>
</evidence>
<feature type="non-terminal residue" evidence="1">
    <location>
        <position position="1"/>
    </location>
</feature>
<comment type="caution">
    <text evidence="1">The sequence shown here is derived from an EMBL/GenBank/DDBJ whole genome shotgun (WGS) entry which is preliminary data.</text>
</comment>
<name>K0RDT5_THAOC</name>
<sequence>WRLFWGASSQVDRAWPRCRFWIAVGGYHRRAGQGMVVAWRIAPRPEPRATILVSIQQIRQSAILGASKDFEHHRIFERS</sequence>